<dbReference type="EMBL" id="DUZY01000001">
    <property type="protein sequence ID" value="DAD25422.1"/>
    <property type="molecule type" value="Genomic_DNA"/>
</dbReference>
<keyword evidence="2" id="KW-1185">Reference proteome</keyword>
<protein>
    <submittedName>
        <fullName evidence="1">Uncharacterized protein</fullName>
    </submittedName>
</protein>
<organism evidence="1 2">
    <name type="scientific">Nelumbo nucifera</name>
    <name type="common">Sacred lotus</name>
    <dbReference type="NCBI Taxonomy" id="4432"/>
    <lineage>
        <taxon>Eukaryota</taxon>
        <taxon>Viridiplantae</taxon>
        <taxon>Streptophyta</taxon>
        <taxon>Embryophyta</taxon>
        <taxon>Tracheophyta</taxon>
        <taxon>Spermatophyta</taxon>
        <taxon>Magnoliopsida</taxon>
        <taxon>Proteales</taxon>
        <taxon>Nelumbonaceae</taxon>
        <taxon>Nelumbo</taxon>
    </lineage>
</organism>
<comment type="caution">
    <text evidence="1">The sequence shown here is derived from an EMBL/GenBank/DDBJ whole genome shotgun (WGS) entry which is preliminary data.</text>
</comment>
<accession>A0A822XZF7</accession>
<name>A0A822XZF7_NELNU</name>
<sequence>MVEERGFTKEGLYHPQDFGSTLLIVCHSCFFDNFSGGCSDSQHQFAVDR</sequence>
<evidence type="ECO:0000313" key="1">
    <source>
        <dbReference type="EMBL" id="DAD25422.1"/>
    </source>
</evidence>
<dbReference type="AlphaFoldDB" id="A0A822XZF7"/>
<dbReference type="Proteomes" id="UP000607653">
    <property type="component" value="Unassembled WGS sequence"/>
</dbReference>
<gene>
    <name evidence="1" type="ORF">HUJ06_026886</name>
</gene>
<evidence type="ECO:0000313" key="2">
    <source>
        <dbReference type="Proteomes" id="UP000607653"/>
    </source>
</evidence>
<reference evidence="1 2" key="1">
    <citation type="journal article" date="2020" name="Mol. Biol. Evol.">
        <title>Distinct Expression and Methylation Patterns for Genes with Different Fates following a Single Whole-Genome Duplication in Flowering Plants.</title>
        <authorList>
            <person name="Shi T."/>
            <person name="Rahmani R.S."/>
            <person name="Gugger P.F."/>
            <person name="Wang M."/>
            <person name="Li H."/>
            <person name="Zhang Y."/>
            <person name="Li Z."/>
            <person name="Wang Q."/>
            <person name="Van de Peer Y."/>
            <person name="Marchal K."/>
            <person name="Chen J."/>
        </authorList>
    </citation>
    <scope>NUCLEOTIDE SEQUENCE [LARGE SCALE GENOMIC DNA]</scope>
    <source>
        <tissue evidence="1">Leaf</tissue>
    </source>
</reference>
<proteinExistence type="predicted"/>